<organism evidence="2">
    <name type="scientific">uncultured gamma proteobacterium HF0200_40H22</name>
    <dbReference type="NCBI Taxonomy" id="710985"/>
    <lineage>
        <taxon>Bacteria</taxon>
        <taxon>Pseudomonadati</taxon>
        <taxon>Pseudomonadota</taxon>
        <taxon>Gammaproteobacteria</taxon>
        <taxon>environmental samples</taxon>
    </lineage>
</organism>
<accession>E0XV00</accession>
<reference evidence="2" key="1">
    <citation type="journal article" date="2011" name="Environ. Microbiol.">
        <title>Time-series analyses of Monterey Bay coastal microbial picoplankton using a 'genome proxy' microarray.</title>
        <authorList>
            <person name="Rich V.I."/>
            <person name="Pham V.D."/>
            <person name="Eppley J."/>
            <person name="Shi Y."/>
            <person name="DeLong E.F."/>
        </authorList>
    </citation>
    <scope>NUCLEOTIDE SEQUENCE</scope>
</reference>
<dbReference type="EMBL" id="GU474884">
    <property type="protein sequence ID" value="ADI18241.1"/>
    <property type="molecule type" value="Genomic_DNA"/>
</dbReference>
<keyword evidence="1" id="KW-0812">Transmembrane</keyword>
<name>E0XV00_9GAMM</name>
<evidence type="ECO:0000313" key="2">
    <source>
        <dbReference type="EMBL" id="ADI18241.1"/>
    </source>
</evidence>
<sequence>MTTVSAVVFLYSPHTTFASVAVLNMDDAGDIAPAAAMGMMICYTAAGVRILHYLLSRGIESRTQAWRIAVAN</sequence>
<protein>
    <submittedName>
        <fullName evidence="2">ABC-type Fe3+ transport system, permease component</fullName>
    </submittedName>
</protein>
<dbReference type="AlphaFoldDB" id="E0XV00"/>
<feature type="transmembrane region" description="Helical" evidence="1">
    <location>
        <begin position="34"/>
        <end position="55"/>
    </location>
</feature>
<keyword evidence="1" id="KW-1133">Transmembrane helix</keyword>
<dbReference type="PANTHER" id="PTHR43496">
    <property type="entry name" value="PROTEIN LPLB"/>
    <property type="match status" value="1"/>
</dbReference>
<proteinExistence type="predicted"/>
<keyword evidence="1" id="KW-0472">Membrane</keyword>
<dbReference type="PANTHER" id="PTHR43496:SF1">
    <property type="entry name" value="POLYGALACTURONAN_RHAMNOGALACTURONAN TRANSPORT SYSTEM PERMEASE PROTEIN YTEP"/>
    <property type="match status" value="1"/>
</dbReference>
<evidence type="ECO:0000256" key="1">
    <source>
        <dbReference type="SAM" id="Phobius"/>
    </source>
</evidence>